<feature type="compositionally biased region" description="Polar residues" evidence="1">
    <location>
        <begin position="92"/>
        <end position="102"/>
    </location>
</feature>
<accession>A0A5N0UVM2</accession>
<evidence type="ECO:0000313" key="3">
    <source>
        <dbReference type="EMBL" id="KAA9154058.1"/>
    </source>
</evidence>
<reference evidence="3" key="1">
    <citation type="submission" date="2019-09" db="EMBL/GenBank/DDBJ databases">
        <authorList>
            <person name="Teo W.F.A."/>
            <person name="Duangmal K."/>
        </authorList>
    </citation>
    <scope>NUCLEOTIDE SEQUENCE [LARGE SCALE GENOMIC DNA]</scope>
    <source>
        <strain evidence="3">K81G1</strain>
    </source>
</reference>
<dbReference type="RefSeq" id="WP_144752574.1">
    <property type="nucleotide sequence ID" value="NZ_VMNW02000069.1"/>
</dbReference>
<name>A0A5N0UVM2_9PSEU</name>
<proteinExistence type="predicted"/>
<protein>
    <submittedName>
        <fullName evidence="3">Uncharacterized protein</fullName>
    </submittedName>
</protein>
<evidence type="ECO:0000256" key="1">
    <source>
        <dbReference type="SAM" id="MobiDB-lite"/>
    </source>
</evidence>
<evidence type="ECO:0000313" key="4">
    <source>
        <dbReference type="Proteomes" id="UP000319769"/>
    </source>
</evidence>
<feature type="chain" id="PRO_5024286576" evidence="2">
    <location>
        <begin position="29"/>
        <end position="169"/>
    </location>
</feature>
<dbReference type="EMBL" id="VMNW02000069">
    <property type="protein sequence ID" value="KAA9154058.1"/>
    <property type="molecule type" value="Genomic_DNA"/>
</dbReference>
<organism evidence="3 4">
    <name type="scientific">Amycolatopsis acidicola</name>
    <dbReference type="NCBI Taxonomy" id="2596893"/>
    <lineage>
        <taxon>Bacteria</taxon>
        <taxon>Bacillati</taxon>
        <taxon>Actinomycetota</taxon>
        <taxon>Actinomycetes</taxon>
        <taxon>Pseudonocardiales</taxon>
        <taxon>Pseudonocardiaceae</taxon>
        <taxon>Amycolatopsis</taxon>
    </lineage>
</organism>
<dbReference type="OrthoDB" id="3629183at2"/>
<keyword evidence="2" id="KW-0732">Signal</keyword>
<dbReference type="AlphaFoldDB" id="A0A5N0UVM2"/>
<comment type="caution">
    <text evidence="3">The sequence shown here is derived from an EMBL/GenBank/DDBJ whole genome shotgun (WGS) entry which is preliminary data.</text>
</comment>
<sequence length="169" mass="16976">MQGKFARALAVLVAGSVLMLSGAGIASAGGKGTSSTEAAGQQVLQLRDAITKAAYGSDVAGTERSLNQLSPLLGDLAAGQKYQIQSDQQQQAGTANGQSTEASRILADPSQASTARQLPPVPSLPDLPAPLNIVSNLLKNLLTLVTSLLGGLLGSAPALPVPTPTLPSV</sequence>
<gene>
    <name evidence="3" type="ORF">FPZ12_032955</name>
</gene>
<keyword evidence="4" id="KW-1185">Reference proteome</keyword>
<dbReference type="Proteomes" id="UP000319769">
    <property type="component" value="Unassembled WGS sequence"/>
</dbReference>
<feature type="signal peptide" evidence="2">
    <location>
        <begin position="1"/>
        <end position="28"/>
    </location>
</feature>
<evidence type="ECO:0000256" key="2">
    <source>
        <dbReference type="SAM" id="SignalP"/>
    </source>
</evidence>
<feature type="region of interest" description="Disordered" evidence="1">
    <location>
        <begin position="84"/>
        <end position="121"/>
    </location>
</feature>